<dbReference type="Proteomes" id="UP000604046">
    <property type="component" value="Unassembled WGS sequence"/>
</dbReference>
<organism evidence="2 3">
    <name type="scientific">Symbiodinium natans</name>
    <dbReference type="NCBI Taxonomy" id="878477"/>
    <lineage>
        <taxon>Eukaryota</taxon>
        <taxon>Sar</taxon>
        <taxon>Alveolata</taxon>
        <taxon>Dinophyceae</taxon>
        <taxon>Suessiales</taxon>
        <taxon>Symbiodiniaceae</taxon>
        <taxon>Symbiodinium</taxon>
    </lineage>
</organism>
<accession>A0A812KVX0</accession>
<protein>
    <submittedName>
        <fullName evidence="2">Uncharacterized protein</fullName>
    </submittedName>
</protein>
<keyword evidence="3" id="KW-1185">Reference proteome</keyword>
<gene>
    <name evidence="2" type="ORF">SNAT2548_LOCUS9826</name>
</gene>
<dbReference type="EMBL" id="CAJNDS010000784">
    <property type="protein sequence ID" value="CAE7233958.1"/>
    <property type="molecule type" value="Genomic_DNA"/>
</dbReference>
<proteinExistence type="predicted"/>
<feature type="compositionally biased region" description="Basic and acidic residues" evidence="1">
    <location>
        <begin position="23"/>
        <end position="57"/>
    </location>
</feature>
<evidence type="ECO:0000313" key="2">
    <source>
        <dbReference type="EMBL" id="CAE7233958.1"/>
    </source>
</evidence>
<sequence>MRQWKTDATMRRQGSRLPSWLRNRPDKGKGKSKNKQQDQPRDRSPLRQARHPEQTWDRDEESASESPVGPVRLRERGEDSAASHQAEGVNEEQEANQPRTVTLAEGPGAHNMASHEAEGQEQKEAMGQVKPVHLLVHKLQNQQRPRTALHWLGEVQLVRNPTTGQSLQPRVLPFTGAGRTRRGYALDRLWVMKLAMEPQSFGNEAGYGEQFPTLVTRTLWAGWIGVLFDEAVEGYYHHYFYGSIIRRAELYASWRNMTRSYWQPCVDWSERTTAKPARFGWRA</sequence>
<feature type="compositionally biased region" description="Basic and acidic residues" evidence="1">
    <location>
        <begin position="72"/>
        <end position="81"/>
    </location>
</feature>
<comment type="caution">
    <text evidence="2">The sequence shown here is derived from an EMBL/GenBank/DDBJ whole genome shotgun (WGS) entry which is preliminary data.</text>
</comment>
<evidence type="ECO:0000256" key="1">
    <source>
        <dbReference type="SAM" id="MobiDB-lite"/>
    </source>
</evidence>
<name>A0A812KVX0_9DINO</name>
<reference evidence="2" key="1">
    <citation type="submission" date="2021-02" db="EMBL/GenBank/DDBJ databases">
        <authorList>
            <person name="Dougan E. K."/>
            <person name="Rhodes N."/>
            <person name="Thang M."/>
            <person name="Chan C."/>
        </authorList>
    </citation>
    <scope>NUCLEOTIDE SEQUENCE</scope>
</reference>
<evidence type="ECO:0000313" key="3">
    <source>
        <dbReference type="Proteomes" id="UP000604046"/>
    </source>
</evidence>
<feature type="region of interest" description="Disordered" evidence="1">
    <location>
        <begin position="1"/>
        <end position="126"/>
    </location>
</feature>
<feature type="compositionally biased region" description="Basic and acidic residues" evidence="1">
    <location>
        <begin position="113"/>
        <end position="124"/>
    </location>
</feature>
<feature type="compositionally biased region" description="Basic and acidic residues" evidence="1">
    <location>
        <begin position="1"/>
        <end position="10"/>
    </location>
</feature>
<dbReference type="AlphaFoldDB" id="A0A812KVX0"/>